<dbReference type="RefSeq" id="WP_008868662.1">
    <property type="nucleotide sequence ID" value="NZ_ACJN02000001.1"/>
</dbReference>
<evidence type="ECO:0000256" key="1">
    <source>
        <dbReference type="SAM" id="MobiDB-lite"/>
    </source>
</evidence>
<organism evidence="2 3">
    <name type="scientific">Desulfonatronospira thiodismutans ASO3-1</name>
    <dbReference type="NCBI Taxonomy" id="555779"/>
    <lineage>
        <taxon>Bacteria</taxon>
        <taxon>Pseudomonadati</taxon>
        <taxon>Thermodesulfobacteriota</taxon>
        <taxon>Desulfovibrionia</taxon>
        <taxon>Desulfovibrionales</taxon>
        <taxon>Desulfonatronovibrionaceae</taxon>
        <taxon>Desulfonatronospira</taxon>
    </lineage>
</organism>
<reference evidence="2" key="1">
    <citation type="submission" date="2010-05" db="EMBL/GenBank/DDBJ databases">
        <title>The draft genome of Desulfonatronospira thiodismutans ASO3-1.</title>
        <authorList>
            <consortium name="US DOE Joint Genome Institute (JGI-PGF)"/>
            <person name="Lucas S."/>
            <person name="Copeland A."/>
            <person name="Lapidus A."/>
            <person name="Cheng J.-F."/>
            <person name="Bruce D."/>
            <person name="Goodwin L."/>
            <person name="Pitluck S."/>
            <person name="Chertkov O."/>
            <person name="Brettin T."/>
            <person name="Detter J.C."/>
            <person name="Han C."/>
            <person name="Land M.L."/>
            <person name="Hauser L."/>
            <person name="Kyrpides N."/>
            <person name="Mikhailova N."/>
            <person name="Muyzer G."/>
            <person name="Woyke T."/>
        </authorList>
    </citation>
    <scope>NUCLEOTIDE SEQUENCE [LARGE SCALE GENOMIC DNA]</scope>
    <source>
        <strain evidence="2">ASO3-1</strain>
    </source>
</reference>
<gene>
    <name evidence="2" type="ORF">Dthio_PD2954</name>
</gene>
<dbReference type="OrthoDB" id="5470249at2"/>
<protein>
    <submittedName>
        <fullName evidence="2">Uncharacterized protein</fullName>
    </submittedName>
</protein>
<sequence>MSSISKRYFPGHGRGFWISYSGVLMCALLLLLTLYIPLHSKAVLASEPVDTTLVGCVVERSFYSLGHPLFEHDLNRAEEIYKGLVSDTPGLGDVYQIYPHIDKSPYELLDLSDYEGKSLGIKGSLLPGDTFFVSGADSVTVLQDACHENLLDVITQKMELVSSALSTDAGADEPTDISHSGQGRAAPSFETDLPPELLPLAEQDALTVRALRGWGMLPEKFDSLILAFQHLDSDLLGADHRQIRVLSQEARQDSQLEQWADPLEQLAESMALITREVQ</sequence>
<dbReference type="eggNOG" id="ENOG502ZSNU">
    <property type="taxonomic scope" value="Bacteria"/>
</dbReference>
<dbReference type="Proteomes" id="UP000005496">
    <property type="component" value="Unassembled WGS sequence"/>
</dbReference>
<accession>D6SLG9</accession>
<evidence type="ECO:0000313" key="2">
    <source>
        <dbReference type="EMBL" id="EFI35530.1"/>
    </source>
</evidence>
<evidence type="ECO:0000313" key="3">
    <source>
        <dbReference type="Proteomes" id="UP000005496"/>
    </source>
</evidence>
<dbReference type="AlphaFoldDB" id="D6SLG9"/>
<comment type="caution">
    <text evidence="2">The sequence shown here is derived from an EMBL/GenBank/DDBJ whole genome shotgun (WGS) entry which is preliminary data.</text>
</comment>
<feature type="region of interest" description="Disordered" evidence="1">
    <location>
        <begin position="165"/>
        <end position="188"/>
    </location>
</feature>
<dbReference type="EMBL" id="ACJN02000001">
    <property type="protein sequence ID" value="EFI35530.1"/>
    <property type="molecule type" value="Genomic_DNA"/>
</dbReference>
<proteinExistence type="predicted"/>
<name>D6SLG9_9BACT</name>
<keyword evidence="3" id="KW-1185">Reference proteome</keyword>